<proteinExistence type="predicted"/>
<feature type="compositionally biased region" description="Basic and acidic residues" evidence="1">
    <location>
        <begin position="200"/>
        <end position="224"/>
    </location>
</feature>
<evidence type="ECO:0000313" key="3">
    <source>
        <dbReference type="EMBL" id="KAJ7092927.1"/>
    </source>
</evidence>
<feature type="region of interest" description="Disordered" evidence="1">
    <location>
        <begin position="1"/>
        <end position="321"/>
    </location>
</feature>
<feature type="compositionally biased region" description="Low complexity" evidence="1">
    <location>
        <begin position="232"/>
        <end position="243"/>
    </location>
</feature>
<dbReference type="InterPro" id="IPR045341">
    <property type="entry name" value="DUF6532"/>
</dbReference>
<feature type="compositionally biased region" description="Basic and acidic residues" evidence="1">
    <location>
        <begin position="293"/>
        <end position="305"/>
    </location>
</feature>
<name>A0AAD6UC66_9AGAR</name>
<feature type="domain" description="DUF6532" evidence="2">
    <location>
        <begin position="335"/>
        <end position="525"/>
    </location>
</feature>
<feature type="compositionally biased region" description="Polar residues" evidence="1">
    <location>
        <begin position="162"/>
        <end position="175"/>
    </location>
</feature>
<feature type="compositionally biased region" description="Low complexity" evidence="1">
    <location>
        <begin position="22"/>
        <end position="31"/>
    </location>
</feature>
<sequence length="591" mass="66127">MSQRTIPSVRRAPTANPSKGHAAATSTAAAAPRGRPVTASRDKENIGAQQAPSQDALPRGRTHEDQEDDRDPTYNGSLAAREDDEDEDEDRPTHGRKRRMSEKMLLLVKESEATEARKKTKADKVAKAAKKQELQAAGLDYDEDSDPRRDDVFTSRPVPTRPATTKILTQRNNKVPPTPTFSDSRRHPSSHARVASSSAHHQEDRYEHRDLRDGHHALADDDQRRHLHSRSRSPLYSRGGSPARPRRSPSPPPVRNTDGGLIPDHPQLDIRTQVSRGVSSPIPKSRSPSLSAGDKRPRSPSDDLRVAQAQKTGTTTGRPKAADFDDVTREVIALAIAIYRCYLSVVHAFPDHAMEQDFLHKAWAEACRQLKIVMDITPTISKLITSRGSHLRGELKTKMRALVELMYGFSSGENKKTIARNRKLAEELKENLTFTFKDIEARKGIYRHPIFQKAVNAMWFANRRDEGPTYPEFFSPFPVEGLTFVCTVAVNLIDEWATGIRTDIPFTANEYRETYETHLAAIEEFEKSTGHYKILEIILTRLHNIGRSNSGAQPLAVVKKSILSKTDLAAAIKEYQEDSNTETDGEDGEHE</sequence>
<accession>A0AAD6UC66</accession>
<organism evidence="3 4">
    <name type="scientific">Mycena belliarum</name>
    <dbReference type="NCBI Taxonomy" id="1033014"/>
    <lineage>
        <taxon>Eukaryota</taxon>
        <taxon>Fungi</taxon>
        <taxon>Dikarya</taxon>
        <taxon>Basidiomycota</taxon>
        <taxon>Agaricomycotina</taxon>
        <taxon>Agaricomycetes</taxon>
        <taxon>Agaricomycetidae</taxon>
        <taxon>Agaricales</taxon>
        <taxon>Marasmiineae</taxon>
        <taxon>Mycenaceae</taxon>
        <taxon>Mycena</taxon>
    </lineage>
</organism>
<dbReference type="Proteomes" id="UP001222325">
    <property type="component" value="Unassembled WGS sequence"/>
</dbReference>
<keyword evidence="4" id="KW-1185">Reference proteome</keyword>
<evidence type="ECO:0000313" key="4">
    <source>
        <dbReference type="Proteomes" id="UP001222325"/>
    </source>
</evidence>
<dbReference type="Pfam" id="PF20149">
    <property type="entry name" value="DUF6532"/>
    <property type="match status" value="1"/>
</dbReference>
<gene>
    <name evidence="3" type="ORF">B0H15DRAFT_165265</name>
</gene>
<dbReference type="EMBL" id="JARJCN010000017">
    <property type="protein sequence ID" value="KAJ7092927.1"/>
    <property type="molecule type" value="Genomic_DNA"/>
</dbReference>
<evidence type="ECO:0000256" key="1">
    <source>
        <dbReference type="SAM" id="MobiDB-lite"/>
    </source>
</evidence>
<feature type="compositionally biased region" description="Basic and acidic residues" evidence="1">
    <location>
        <begin position="109"/>
        <end position="133"/>
    </location>
</feature>
<reference evidence="3" key="1">
    <citation type="submission" date="2023-03" db="EMBL/GenBank/DDBJ databases">
        <title>Massive genome expansion in bonnet fungi (Mycena s.s.) driven by repeated elements and novel gene families across ecological guilds.</title>
        <authorList>
            <consortium name="Lawrence Berkeley National Laboratory"/>
            <person name="Harder C.B."/>
            <person name="Miyauchi S."/>
            <person name="Viragh M."/>
            <person name="Kuo A."/>
            <person name="Thoen E."/>
            <person name="Andreopoulos B."/>
            <person name="Lu D."/>
            <person name="Skrede I."/>
            <person name="Drula E."/>
            <person name="Henrissat B."/>
            <person name="Morin E."/>
            <person name="Kohler A."/>
            <person name="Barry K."/>
            <person name="LaButti K."/>
            <person name="Morin E."/>
            <person name="Salamov A."/>
            <person name="Lipzen A."/>
            <person name="Mereny Z."/>
            <person name="Hegedus B."/>
            <person name="Baldrian P."/>
            <person name="Stursova M."/>
            <person name="Weitz H."/>
            <person name="Taylor A."/>
            <person name="Grigoriev I.V."/>
            <person name="Nagy L.G."/>
            <person name="Martin F."/>
            <person name="Kauserud H."/>
        </authorList>
    </citation>
    <scope>NUCLEOTIDE SEQUENCE</scope>
    <source>
        <strain evidence="3">CBHHK173m</strain>
    </source>
</reference>
<comment type="caution">
    <text evidence="3">The sequence shown here is derived from an EMBL/GenBank/DDBJ whole genome shotgun (WGS) entry which is preliminary data.</text>
</comment>
<dbReference type="AlphaFoldDB" id="A0AAD6UC66"/>
<evidence type="ECO:0000259" key="2">
    <source>
        <dbReference type="Pfam" id="PF20149"/>
    </source>
</evidence>
<protein>
    <recommendedName>
        <fullName evidence="2">DUF6532 domain-containing protein</fullName>
    </recommendedName>
</protein>